<dbReference type="EMBL" id="DF933856">
    <property type="protein sequence ID" value="GAM43635.1"/>
    <property type="molecule type" value="Genomic_DNA"/>
</dbReference>
<feature type="region of interest" description="Disordered" evidence="2">
    <location>
        <begin position="732"/>
        <end position="761"/>
    </location>
</feature>
<dbReference type="InterPro" id="IPR012677">
    <property type="entry name" value="Nucleotide-bd_a/b_plait_sf"/>
</dbReference>
<feature type="region of interest" description="Disordered" evidence="2">
    <location>
        <begin position="619"/>
        <end position="665"/>
    </location>
</feature>
<evidence type="ECO:0000256" key="2">
    <source>
        <dbReference type="SAM" id="MobiDB-lite"/>
    </source>
</evidence>
<accession>A0A6V8HNY5</accession>
<protein>
    <recommendedName>
        <fullName evidence="3">RRM domain-containing protein</fullName>
    </recommendedName>
</protein>
<dbReference type="Gene3D" id="3.30.70.330">
    <property type="match status" value="1"/>
</dbReference>
<feature type="region of interest" description="Disordered" evidence="2">
    <location>
        <begin position="83"/>
        <end position="110"/>
    </location>
</feature>
<evidence type="ECO:0000313" key="4">
    <source>
        <dbReference type="EMBL" id="GAM43635.1"/>
    </source>
</evidence>
<dbReference type="PROSITE" id="PS50102">
    <property type="entry name" value="RRM"/>
    <property type="match status" value="1"/>
</dbReference>
<evidence type="ECO:0000259" key="3">
    <source>
        <dbReference type="PROSITE" id="PS50102"/>
    </source>
</evidence>
<feature type="compositionally biased region" description="Polar residues" evidence="2">
    <location>
        <begin position="620"/>
        <end position="642"/>
    </location>
</feature>
<keyword evidence="5" id="KW-1185">Reference proteome</keyword>
<sequence>MPSLRFVGAAEHTTAAALRAKFEEYGEVEYFHLYGRGYAERAFRSGKVEFVREEDAEAALQDMNNKEFDGQVIHVFKGAASPVPTTRYSSSYGKRSLRRPLGDSGDDSYSSAALTDPLQDWGVMSFEWELPALLENRFPSAGRRAKTEFVLDAITLVARGKFIELYSCRQYLDKFFPERGVRLVETIIKSRDTVGFVIEQDMVIRTTANLLAIQTSSKVNQVQIRDIAVWLCLTFRVPGGRSTPMISTGGFIGTTLELAKRPIKASTSCWFPLFDKVVVVAKPSDVFPEVGPLKLSFGALIQLAAVEYPIMVDSGLVLMGYSTALVPIEINSDGLILWHLEVAAGERQLRTSELHATKGSWLQKSTLEELQTPEALLGWCASANIQLGTDRLKAADVKWSNARVKHTTWRWRGANLQLLAQSAAPLQIGGQLGLSWERSFNTIRFTPANNYTRCLVNSKLESIVLYDVAAQRAWLVPLISAYHHMLLIYYGRQFLPSRKSNQQPIPVITPSSNGASSSFEALSSSGGVVVEGENEDALTIRDLIMGFSVNFSGTDVQPPKRSHIYGYELLDLVTHSHRSELKTITVDRQGLAWAPLLKEVPCLFCAGLGEAIVGEAAENEAQQQRSNTSPSYETCEQRPNNTPERDIDTEPLPVYSQRPDGLPSYARVTRNDQRRRESLQAFVQSKMYTQDTFGGHKGIATGPPNDPAKPFRWIQRKLKGEKDVWKKLSDEEKRKWEEDGGDVDYDAGEVAVGDMNTSKIA</sequence>
<dbReference type="CDD" id="cd00590">
    <property type="entry name" value="RRM_SF"/>
    <property type="match status" value="1"/>
</dbReference>
<dbReference type="Pfam" id="PF00076">
    <property type="entry name" value="RRM_1"/>
    <property type="match status" value="1"/>
</dbReference>
<comment type="caution">
    <text evidence="4">The sequence shown here is derived from an EMBL/GenBank/DDBJ whole genome shotgun (WGS) entry which is preliminary data.</text>
</comment>
<proteinExistence type="predicted"/>
<dbReference type="GO" id="GO:0003723">
    <property type="term" value="F:RNA binding"/>
    <property type="evidence" value="ECO:0007669"/>
    <property type="project" value="UniProtKB-UniRule"/>
</dbReference>
<gene>
    <name evidence="4" type="ORF">TCE0_060f18601</name>
</gene>
<dbReference type="SMART" id="SM00360">
    <property type="entry name" value="RRM"/>
    <property type="match status" value="1"/>
</dbReference>
<dbReference type="InterPro" id="IPR035979">
    <property type="entry name" value="RBD_domain_sf"/>
</dbReference>
<feature type="domain" description="RRM" evidence="3">
    <location>
        <begin position="3"/>
        <end position="80"/>
    </location>
</feature>
<reference evidence="5" key="1">
    <citation type="journal article" date="2015" name="Genome Announc.">
        <title>Draft genome sequence of Talaromyces cellulolyticus strain Y-94, a source of lignocellulosic biomass-degrading enzymes.</title>
        <authorList>
            <person name="Fujii T."/>
            <person name="Koike H."/>
            <person name="Sawayama S."/>
            <person name="Yano S."/>
            <person name="Inoue H."/>
        </authorList>
    </citation>
    <scope>NUCLEOTIDE SEQUENCE [LARGE SCALE GENOMIC DNA]</scope>
    <source>
        <strain evidence="5">Y-94</strain>
    </source>
</reference>
<dbReference type="Proteomes" id="UP000053095">
    <property type="component" value="Unassembled WGS sequence"/>
</dbReference>
<name>A0A6V8HNY5_TALPI</name>
<feature type="compositionally biased region" description="Polar residues" evidence="2">
    <location>
        <begin position="83"/>
        <end position="93"/>
    </location>
</feature>
<evidence type="ECO:0000256" key="1">
    <source>
        <dbReference type="PROSITE-ProRule" id="PRU00176"/>
    </source>
</evidence>
<dbReference type="AlphaFoldDB" id="A0A6V8HNY5"/>
<organism evidence="4 5">
    <name type="scientific">Talaromyces pinophilus</name>
    <name type="common">Penicillium pinophilum</name>
    <dbReference type="NCBI Taxonomy" id="128442"/>
    <lineage>
        <taxon>Eukaryota</taxon>
        <taxon>Fungi</taxon>
        <taxon>Dikarya</taxon>
        <taxon>Ascomycota</taxon>
        <taxon>Pezizomycotina</taxon>
        <taxon>Eurotiomycetes</taxon>
        <taxon>Eurotiomycetidae</taxon>
        <taxon>Eurotiales</taxon>
        <taxon>Trichocomaceae</taxon>
        <taxon>Talaromyces</taxon>
        <taxon>Talaromyces sect. Talaromyces</taxon>
    </lineage>
</organism>
<evidence type="ECO:0000313" key="5">
    <source>
        <dbReference type="Proteomes" id="UP000053095"/>
    </source>
</evidence>
<keyword evidence="1" id="KW-0694">RNA-binding</keyword>
<dbReference type="SUPFAM" id="SSF54928">
    <property type="entry name" value="RNA-binding domain, RBD"/>
    <property type="match status" value="1"/>
</dbReference>
<dbReference type="InterPro" id="IPR000504">
    <property type="entry name" value="RRM_dom"/>
</dbReference>